<name>A0AAE1AS50_9GAST</name>
<evidence type="ECO:0000313" key="8">
    <source>
        <dbReference type="Proteomes" id="UP001283361"/>
    </source>
</evidence>
<dbReference type="InterPro" id="IPR014756">
    <property type="entry name" value="Ig_E-set"/>
</dbReference>
<evidence type="ECO:0000256" key="1">
    <source>
        <dbReference type="ARBA" id="ARBA00004613"/>
    </source>
</evidence>
<dbReference type="GO" id="GO:0032934">
    <property type="term" value="F:sterol binding"/>
    <property type="evidence" value="ECO:0007669"/>
    <property type="project" value="InterPro"/>
</dbReference>
<keyword evidence="3" id="KW-0964">Secreted</keyword>
<reference evidence="7" key="1">
    <citation type="journal article" date="2023" name="G3 (Bethesda)">
        <title>A reference genome for the long-term kleptoplast-retaining sea slug Elysia crispata morphotype clarki.</title>
        <authorList>
            <person name="Eastman K.E."/>
            <person name="Pendleton A.L."/>
            <person name="Shaikh M.A."/>
            <person name="Suttiyut T."/>
            <person name="Ogas R."/>
            <person name="Tomko P."/>
            <person name="Gavelis G."/>
            <person name="Widhalm J.R."/>
            <person name="Wisecaver J.H."/>
        </authorList>
    </citation>
    <scope>NUCLEOTIDE SEQUENCE</scope>
    <source>
        <strain evidence="7">ECLA1</strain>
    </source>
</reference>
<organism evidence="7 8">
    <name type="scientific">Elysia crispata</name>
    <name type="common">lettuce slug</name>
    <dbReference type="NCBI Taxonomy" id="231223"/>
    <lineage>
        <taxon>Eukaryota</taxon>
        <taxon>Metazoa</taxon>
        <taxon>Spiralia</taxon>
        <taxon>Lophotrochozoa</taxon>
        <taxon>Mollusca</taxon>
        <taxon>Gastropoda</taxon>
        <taxon>Heterobranchia</taxon>
        <taxon>Euthyneura</taxon>
        <taxon>Panpulmonata</taxon>
        <taxon>Sacoglossa</taxon>
        <taxon>Placobranchoidea</taxon>
        <taxon>Plakobranchidae</taxon>
        <taxon>Elysia</taxon>
    </lineage>
</organism>
<dbReference type="InterPro" id="IPR003172">
    <property type="entry name" value="ML_dom"/>
</dbReference>
<dbReference type="AlphaFoldDB" id="A0AAE1AS50"/>
<evidence type="ECO:0000256" key="2">
    <source>
        <dbReference type="ARBA" id="ARBA00006370"/>
    </source>
</evidence>
<dbReference type="InterPro" id="IPR039670">
    <property type="entry name" value="NPC2-like"/>
</dbReference>
<comment type="caution">
    <text evidence="7">The sequence shown here is derived from an EMBL/GenBank/DDBJ whole genome shotgun (WGS) entry which is preliminary data.</text>
</comment>
<evidence type="ECO:0000256" key="3">
    <source>
        <dbReference type="ARBA" id="ARBA00022525"/>
    </source>
</evidence>
<keyword evidence="4" id="KW-0732">Signal</keyword>
<feature type="domain" description="MD-2-related lipid-recognition" evidence="6">
    <location>
        <begin position="49"/>
        <end position="168"/>
    </location>
</feature>
<dbReference type="FunFam" id="2.60.40.770:FF:000001">
    <property type="entry name" value="NPC intracellular cholesterol transporter 2"/>
    <property type="match status" value="1"/>
</dbReference>
<protein>
    <recommendedName>
        <fullName evidence="6">MD-2-related lipid-recognition domain-containing protein</fullName>
    </recommendedName>
</protein>
<dbReference type="EMBL" id="JAWDGP010001379">
    <property type="protein sequence ID" value="KAK3792336.1"/>
    <property type="molecule type" value="Genomic_DNA"/>
</dbReference>
<evidence type="ECO:0000313" key="7">
    <source>
        <dbReference type="EMBL" id="KAK3792336.1"/>
    </source>
</evidence>
<evidence type="ECO:0000256" key="5">
    <source>
        <dbReference type="ARBA" id="ARBA00023157"/>
    </source>
</evidence>
<proteinExistence type="inferred from homology"/>
<dbReference type="Proteomes" id="UP001283361">
    <property type="component" value="Unassembled WGS sequence"/>
</dbReference>
<evidence type="ECO:0000259" key="6">
    <source>
        <dbReference type="SMART" id="SM00737"/>
    </source>
</evidence>
<dbReference type="PANTHER" id="PTHR11306:SF68">
    <property type="entry name" value="NPC INTRACELLULAR CHOLESTEROL TRANSPORTER 2"/>
    <property type="match status" value="1"/>
</dbReference>
<comment type="subcellular location">
    <subcellularLocation>
        <location evidence="1">Secreted</location>
    </subcellularLocation>
</comment>
<dbReference type="PANTHER" id="PTHR11306">
    <property type="entry name" value="NIEMANN PICK TYPE C2 PROTEIN NPC2-RELATED"/>
    <property type="match status" value="1"/>
</dbReference>
<sequence>MTPSRPTKIDGLREWRLAGQAVSPFLLVIKPSDQCPRILQFTHANPVQFKDCGSNLGTISSLDVDPCPSLPCPFKRKTNVSVTMEFKANADISASGTKVYGLILGKLVPFPLPDEDACHCMSCPIKKGTTVTYKNSIYVKEEYPKLDLVVEWKLMSGSDVITCFTLPAKITD</sequence>
<keyword evidence="5" id="KW-1015">Disulfide bond</keyword>
<comment type="similarity">
    <text evidence="2">Belongs to the NPC2 family.</text>
</comment>
<dbReference type="InterPro" id="IPR033916">
    <property type="entry name" value="ML_Npc2-like"/>
</dbReference>
<keyword evidence="8" id="KW-1185">Reference proteome</keyword>
<evidence type="ECO:0000256" key="4">
    <source>
        <dbReference type="ARBA" id="ARBA00022729"/>
    </source>
</evidence>
<dbReference type="Gene3D" id="2.60.40.770">
    <property type="match status" value="1"/>
</dbReference>
<dbReference type="Pfam" id="PF02221">
    <property type="entry name" value="E1_DerP2_DerF2"/>
    <property type="match status" value="1"/>
</dbReference>
<dbReference type="GO" id="GO:0032367">
    <property type="term" value="P:intracellular cholesterol transport"/>
    <property type="evidence" value="ECO:0007669"/>
    <property type="project" value="InterPro"/>
</dbReference>
<dbReference type="GO" id="GO:0005576">
    <property type="term" value="C:extracellular region"/>
    <property type="evidence" value="ECO:0007669"/>
    <property type="project" value="UniProtKB-SubCell"/>
</dbReference>
<dbReference type="SUPFAM" id="SSF81296">
    <property type="entry name" value="E set domains"/>
    <property type="match status" value="1"/>
</dbReference>
<gene>
    <name evidence="7" type="ORF">RRG08_046645</name>
</gene>
<accession>A0AAE1AS50</accession>
<dbReference type="CDD" id="cd00916">
    <property type="entry name" value="Npc2_like"/>
    <property type="match status" value="1"/>
</dbReference>
<dbReference type="SMART" id="SM00737">
    <property type="entry name" value="ML"/>
    <property type="match status" value="1"/>
</dbReference>